<dbReference type="Pfam" id="PF07934">
    <property type="entry name" value="OGG_N"/>
    <property type="match status" value="1"/>
</dbReference>
<sequence length="287" mass="32706">MSRIVLDEVKDFNLEHIFDCGQCFRWNAEDDGSYTGVAGGRAVNVALSGKSLVIDNATSDDFEEFWRDYFDMDTDYGKIKDALRAQDPVIGKAIDEGEGIRLLDQEIWETIISFIISANNNIPRIKGCIESLCENFGEKIGRYRGKTRYAFPTAQKLASLTTDDLVPCRLGYRAKYIINTAKMYTKLGDKYFEELKGEDVSYEDAFKKISQLQGVGPKVANCILLFSLKKRDAFPIDVWMKKVMNHLYGFEEEDVKGMEKFASETFGDVAGIAQQYLFYYMRNKALD</sequence>
<keyword evidence="3" id="KW-0227">DNA damage</keyword>
<dbReference type="Proteomes" id="UP001516588">
    <property type="component" value="Unassembled WGS sequence"/>
</dbReference>
<dbReference type="Gene3D" id="1.10.340.30">
    <property type="entry name" value="Hypothetical protein, domain 2"/>
    <property type="match status" value="1"/>
</dbReference>
<evidence type="ECO:0000256" key="7">
    <source>
        <dbReference type="ARBA" id="ARBA00023268"/>
    </source>
</evidence>
<evidence type="ECO:0000256" key="6">
    <source>
        <dbReference type="ARBA" id="ARBA00023239"/>
    </source>
</evidence>
<evidence type="ECO:0000256" key="5">
    <source>
        <dbReference type="ARBA" id="ARBA00023204"/>
    </source>
</evidence>
<protein>
    <recommendedName>
        <fullName evidence="2">DNA-(apurinic or apyrimidinic site) lyase</fullName>
        <ecNumber evidence="2">4.2.99.18</ecNumber>
    </recommendedName>
</protein>
<keyword evidence="8" id="KW-0326">Glycosidase</keyword>
<evidence type="ECO:0000256" key="1">
    <source>
        <dbReference type="ARBA" id="ARBA00010679"/>
    </source>
</evidence>
<evidence type="ECO:0000256" key="4">
    <source>
        <dbReference type="ARBA" id="ARBA00022801"/>
    </source>
</evidence>
<evidence type="ECO:0000256" key="9">
    <source>
        <dbReference type="ARBA" id="ARBA00044632"/>
    </source>
</evidence>
<evidence type="ECO:0000313" key="11">
    <source>
        <dbReference type="EMBL" id="MBE5034822.1"/>
    </source>
</evidence>
<comment type="similarity">
    <text evidence="1">Belongs to the type-1 OGG1 family.</text>
</comment>
<keyword evidence="4" id="KW-0378">Hydrolase</keyword>
<dbReference type="InterPro" id="IPR012904">
    <property type="entry name" value="OGG_N"/>
</dbReference>
<comment type="caution">
    <text evidence="11">The sequence shown here is derived from an EMBL/GenBank/DDBJ whole genome shotgun (WGS) entry which is preliminary data.</text>
</comment>
<dbReference type="CDD" id="cd00056">
    <property type="entry name" value="ENDO3c"/>
    <property type="match status" value="1"/>
</dbReference>
<dbReference type="EC" id="4.2.99.18" evidence="2"/>
<dbReference type="PANTHER" id="PTHR10242">
    <property type="entry name" value="8-OXOGUANINE DNA GLYCOSYLASE"/>
    <property type="match status" value="1"/>
</dbReference>
<dbReference type="SUPFAM" id="SSF55945">
    <property type="entry name" value="TATA-box binding protein-like"/>
    <property type="match status" value="1"/>
</dbReference>
<evidence type="ECO:0000256" key="3">
    <source>
        <dbReference type="ARBA" id="ARBA00022763"/>
    </source>
</evidence>
<evidence type="ECO:0000256" key="8">
    <source>
        <dbReference type="ARBA" id="ARBA00023295"/>
    </source>
</evidence>
<keyword evidence="7" id="KW-0511">Multifunctional enzyme</keyword>
<dbReference type="RefSeq" id="WP_226384487.1">
    <property type="nucleotide sequence ID" value="NZ_JADCKA010000001.1"/>
</dbReference>
<comment type="catalytic activity">
    <reaction evidence="9">
        <text>2'-deoxyribonucleotide-(2'-deoxyribose 5'-phosphate)-2'-deoxyribonucleotide-DNA = a 3'-end 2'-deoxyribonucleotide-(2,3-dehydro-2,3-deoxyribose 5'-phosphate)-DNA + a 5'-end 5'-phospho-2'-deoxyribonucleoside-DNA + H(+)</text>
        <dbReference type="Rhea" id="RHEA:66592"/>
        <dbReference type="Rhea" id="RHEA-COMP:13180"/>
        <dbReference type="Rhea" id="RHEA-COMP:16897"/>
        <dbReference type="Rhea" id="RHEA-COMP:17067"/>
        <dbReference type="ChEBI" id="CHEBI:15378"/>
        <dbReference type="ChEBI" id="CHEBI:136412"/>
        <dbReference type="ChEBI" id="CHEBI:157695"/>
        <dbReference type="ChEBI" id="CHEBI:167181"/>
        <dbReference type="EC" id="4.2.99.18"/>
    </reaction>
</comment>
<name>A0ABR9QVC5_9FIRM</name>
<dbReference type="Pfam" id="PF00730">
    <property type="entry name" value="HhH-GPD"/>
    <property type="match status" value="1"/>
</dbReference>
<dbReference type="Gene3D" id="1.10.1670.10">
    <property type="entry name" value="Helix-hairpin-Helix base-excision DNA repair enzymes (C-terminal)"/>
    <property type="match status" value="1"/>
</dbReference>
<accession>A0ABR9QVC5</accession>
<dbReference type="Gene3D" id="3.30.310.260">
    <property type="match status" value="1"/>
</dbReference>
<dbReference type="SUPFAM" id="SSF48150">
    <property type="entry name" value="DNA-glycosylase"/>
    <property type="match status" value="1"/>
</dbReference>
<dbReference type="InterPro" id="IPR023170">
    <property type="entry name" value="HhH_base_excis_C"/>
</dbReference>
<reference evidence="11 12" key="1">
    <citation type="submission" date="2020-10" db="EMBL/GenBank/DDBJ databases">
        <title>ChiBAC.</title>
        <authorList>
            <person name="Zenner C."/>
            <person name="Hitch T.C.A."/>
            <person name="Clavel T."/>
        </authorList>
    </citation>
    <scope>NUCLEOTIDE SEQUENCE [LARGE SCALE GENOMIC DNA]</scope>
    <source>
        <strain evidence="11 12">DSM 108706</strain>
    </source>
</reference>
<proteinExistence type="inferred from homology"/>
<dbReference type="InterPro" id="IPR052054">
    <property type="entry name" value="Oxidative_DNA_repair_enzyme"/>
</dbReference>
<keyword evidence="5" id="KW-0234">DNA repair</keyword>
<gene>
    <name evidence="11" type="ORF">INF20_00765</name>
</gene>
<dbReference type="PANTHER" id="PTHR10242:SF2">
    <property type="entry name" value="N-GLYCOSYLASE_DNA LYASE"/>
    <property type="match status" value="1"/>
</dbReference>
<dbReference type="EMBL" id="JADCKA010000001">
    <property type="protein sequence ID" value="MBE5034822.1"/>
    <property type="molecule type" value="Genomic_DNA"/>
</dbReference>
<keyword evidence="12" id="KW-1185">Reference proteome</keyword>
<dbReference type="SMART" id="SM00478">
    <property type="entry name" value="ENDO3c"/>
    <property type="match status" value="1"/>
</dbReference>
<dbReference type="InterPro" id="IPR011257">
    <property type="entry name" value="DNA_glycosylase"/>
</dbReference>
<evidence type="ECO:0000313" key="12">
    <source>
        <dbReference type="Proteomes" id="UP001516588"/>
    </source>
</evidence>
<organism evidence="11 12">
    <name type="scientific">Gallibacter intestinalis</name>
    <dbReference type="NCBI Taxonomy" id="2779356"/>
    <lineage>
        <taxon>Bacteria</taxon>
        <taxon>Bacillati</taxon>
        <taxon>Bacillota</taxon>
        <taxon>Clostridia</taxon>
        <taxon>Eubacteriales</taxon>
        <taxon>Eubacteriaceae</taxon>
        <taxon>Gallibacter</taxon>
    </lineage>
</organism>
<keyword evidence="6" id="KW-0456">Lyase</keyword>
<dbReference type="InterPro" id="IPR003265">
    <property type="entry name" value="HhH-GPD_domain"/>
</dbReference>
<feature type="domain" description="HhH-GPD" evidence="10">
    <location>
        <begin position="116"/>
        <end position="282"/>
    </location>
</feature>
<evidence type="ECO:0000259" key="10">
    <source>
        <dbReference type="SMART" id="SM00478"/>
    </source>
</evidence>
<evidence type="ECO:0000256" key="2">
    <source>
        <dbReference type="ARBA" id="ARBA00012720"/>
    </source>
</evidence>